<feature type="site" description="Transition state stabilizer" evidence="6">
    <location>
        <position position="201"/>
    </location>
</feature>
<feature type="binding site" evidence="6">
    <location>
        <position position="30"/>
    </location>
    <ligand>
        <name>Mg(2+)</name>
        <dbReference type="ChEBI" id="CHEBI:18420"/>
    </ligand>
</feature>
<dbReference type="SUPFAM" id="SSF53067">
    <property type="entry name" value="Actin-like ATPase domain"/>
    <property type="match status" value="2"/>
</dbReference>
<dbReference type="GO" id="GO:0005737">
    <property type="term" value="C:cytoplasm"/>
    <property type="evidence" value="ECO:0007669"/>
    <property type="project" value="UniProtKB-SubCell"/>
</dbReference>
<comment type="pathway">
    <text evidence="6">Metabolic intermediate biosynthesis; acetyl-CoA biosynthesis; acetyl-CoA from acetate: step 1/2.</text>
</comment>
<sequence length="416" mass="45930">MAAKNLTYFQKIRYAITWECDLMQKTLVINAGSSSLKWQLFEMPAETVLANGLVERISMPGSIFTIKYGDHQKFETTVDNLDQAHAAQMVFDELQRLEIIQNLNEITAVAHRVVAGGQVFKSAVEVTPEVLKQIKELSNFAPLHNPMEVQGIETMAKTLPDVKQYAVFDSQFFTDLPEMNAIYSLPYELTKKYQIRRYGEHGISHGYLTGRAAELLNKPKNDIDLVTMHLGSGASLAAVKNGKAFDTSMGFTPLTGVTMGTRAGDVDPALVPYLMKELDIKDPNEIMMMLNQKSGLLGVSGISPDMREIKAQEETNPQAKLAVEIFVNRIVKYAGSYLTELHGADALVFAGGIGEHNVQLRQQIVDELAIFNVKLDAKLNEAGQEGLISSPDSAIKVLLIPTNEELAMVRQVAALQ</sequence>
<keyword evidence="9" id="KW-1185">Reference proteome</keyword>
<evidence type="ECO:0000256" key="6">
    <source>
        <dbReference type="HAMAP-Rule" id="MF_00020"/>
    </source>
</evidence>
<comment type="similarity">
    <text evidence="1 6 7">Belongs to the acetokinase family.</text>
</comment>
<comment type="function">
    <text evidence="6">Catalyzes the formation of acetyl phosphate from acetate and ATP. Can also catalyze the reverse reaction.</text>
</comment>
<dbReference type="Pfam" id="PF00871">
    <property type="entry name" value="Acetate_kinase"/>
    <property type="match status" value="1"/>
</dbReference>
<dbReference type="EC" id="2.7.2.1" evidence="6"/>
<accession>A0A0R1W9H3</accession>
<keyword evidence="6" id="KW-0479">Metal-binding</keyword>
<keyword evidence="6" id="KW-0460">Magnesium</keyword>
<keyword evidence="3 6" id="KW-0547">Nucleotide-binding</keyword>
<feature type="site" description="Transition state stabilizer" evidence="6">
    <location>
        <position position="262"/>
    </location>
</feature>
<dbReference type="GO" id="GO:0006083">
    <property type="term" value="P:acetate metabolic process"/>
    <property type="evidence" value="ECO:0007669"/>
    <property type="project" value="TreeGrafter"/>
</dbReference>
<dbReference type="InterPro" id="IPR043129">
    <property type="entry name" value="ATPase_NBD"/>
</dbReference>
<dbReference type="PATRIC" id="fig|1423774.3.peg.1864"/>
<evidence type="ECO:0000256" key="7">
    <source>
        <dbReference type="RuleBase" id="RU003835"/>
    </source>
</evidence>
<feature type="binding site" evidence="6">
    <location>
        <begin position="305"/>
        <end position="307"/>
    </location>
    <ligand>
        <name>ATP</name>
        <dbReference type="ChEBI" id="CHEBI:30616"/>
    </ligand>
</feature>
<dbReference type="UniPathway" id="UPA00340">
    <property type="reaction ID" value="UER00458"/>
</dbReference>
<feature type="binding site" evidence="6">
    <location>
        <position position="404"/>
    </location>
    <ligand>
        <name>Mg(2+)</name>
        <dbReference type="ChEBI" id="CHEBI:18420"/>
    </ligand>
</feature>
<dbReference type="GO" id="GO:0008776">
    <property type="term" value="F:acetate kinase activity"/>
    <property type="evidence" value="ECO:0007669"/>
    <property type="project" value="UniProtKB-UniRule"/>
</dbReference>
<dbReference type="InterPro" id="IPR000890">
    <property type="entry name" value="Aliphatic_acid_kin_short-chain"/>
</dbReference>
<comment type="caution">
    <text evidence="8">The sequence shown here is derived from an EMBL/GenBank/DDBJ whole genome shotgun (WGS) entry which is preliminary data.</text>
</comment>
<dbReference type="InterPro" id="IPR023865">
    <property type="entry name" value="Aliphatic_acid_kinase_CS"/>
</dbReference>
<dbReference type="PANTHER" id="PTHR21060">
    <property type="entry name" value="ACETATE KINASE"/>
    <property type="match status" value="1"/>
</dbReference>
<dbReference type="STRING" id="1423774.FD31_GL001797"/>
<dbReference type="PANTHER" id="PTHR21060:SF15">
    <property type="entry name" value="ACETATE KINASE-RELATED"/>
    <property type="match status" value="1"/>
</dbReference>
<dbReference type="InterPro" id="IPR004372">
    <property type="entry name" value="Ac/propionate_kinase"/>
</dbReference>
<feature type="binding site" evidence="6">
    <location>
        <position position="112"/>
    </location>
    <ligand>
        <name>substrate</name>
    </ligand>
</feature>
<dbReference type="EMBL" id="AZFV01000037">
    <property type="protein sequence ID" value="KRM14529.1"/>
    <property type="molecule type" value="Genomic_DNA"/>
</dbReference>
<comment type="subunit">
    <text evidence="6">Homodimer.</text>
</comment>
<proteinExistence type="inferred from homology"/>
<evidence type="ECO:0000256" key="3">
    <source>
        <dbReference type="ARBA" id="ARBA00022741"/>
    </source>
</evidence>
<dbReference type="GO" id="GO:0005524">
    <property type="term" value="F:ATP binding"/>
    <property type="evidence" value="ECO:0007669"/>
    <property type="project" value="UniProtKB-KW"/>
</dbReference>
<dbReference type="CDD" id="cd24010">
    <property type="entry name" value="ASKHA_NBD_AcK_PK"/>
    <property type="match status" value="1"/>
</dbReference>
<dbReference type="PIRSF" id="PIRSF000722">
    <property type="entry name" value="Acetate_prop_kin"/>
    <property type="match status" value="1"/>
</dbReference>
<comment type="cofactor">
    <cofactor evidence="6">
        <name>Mg(2+)</name>
        <dbReference type="ChEBI" id="CHEBI:18420"/>
    </cofactor>
    <cofactor evidence="6">
        <name>Mn(2+)</name>
        <dbReference type="ChEBI" id="CHEBI:29035"/>
    </cofactor>
    <text evidence="6">Mg(2+). Can also accept Mn(2+).</text>
</comment>
<feature type="binding site" evidence="6">
    <location>
        <begin position="229"/>
        <end position="233"/>
    </location>
    <ligand>
        <name>ATP</name>
        <dbReference type="ChEBI" id="CHEBI:30616"/>
    </ligand>
</feature>
<comment type="subcellular location">
    <subcellularLocation>
        <location evidence="6">Cytoplasm</location>
    </subcellularLocation>
</comment>
<comment type="catalytic activity">
    <reaction evidence="6">
        <text>acetate + ATP = acetyl phosphate + ADP</text>
        <dbReference type="Rhea" id="RHEA:11352"/>
        <dbReference type="ChEBI" id="CHEBI:22191"/>
        <dbReference type="ChEBI" id="CHEBI:30089"/>
        <dbReference type="ChEBI" id="CHEBI:30616"/>
        <dbReference type="ChEBI" id="CHEBI:456216"/>
        <dbReference type="EC" id="2.7.2.1"/>
    </reaction>
</comment>
<reference evidence="8 9" key="1">
    <citation type="journal article" date="2015" name="Genome Announc.">
        <title>Expanding the biotechnology potential of lactobacilli through comparative genomics of 213 strains and associated genera.</title>
        <authorList>
            <person name="Sun Z."/>
            <person name="Harris H.M."/>
            <person name="McCann A."/>
            <person name="Guo C."/>
            <person name="Argimon S."/>
            <person name="Zhang W."/>
            <person name="Yang X."/>
            <person name="Jeffery I.B."/>
            <person name="Cooney J.C."/>
            <person name="Kagawa T.F."/>
            <person name="Liu W."/>
            <person name="Song Y."/>
            <person name="Salvetti E."/>
            <person name="Wrobel A."/>
            <person name="Rasinkangas P."/>
            <person name="Parkhill J."/>
            <person name="Rea M.C."/>
            <person name="O'Sullivan O."/>
            <person name="Ritari J."/>
            <person name="Douillard F.P."/>
            <person name="Paul Ross R."/>
            <person name="Yang R."/>
            <person name="Briner A.E."/>
            <person name="Felis G.E."/>
            <person name="de Vos W.M."/>
            <person name="Barrangou R."/>
            <person name="Klaenhammer T.R."/>
            <person name="Caufield P.W."/>
            <person name="Cui Y."/>
            <person name="Zhang H."/>
            <person name="O'Toole P.W."/>
        </authorList>
    </citation>
    <scope>NUCLEOTIDE SEQUENCE [LARGE SCALE GENOMIC DNA]</scope>
    <source>
        <strain evidence="8 9">DSM 16982</strain>
    </source>
</reference>
<dbReference type="Gene3D" id="3.30.420.40">
    <property type="match status" value="2"/>
</dbReference>
<dbReference type="Proteomes" id="UP000051302">
    <property type="component" value="Unassembled WGS sequence"/>
</dbReference>
<evidence type="ECO:0000256" key="2">
    <source>
        <dbReference type="ARBA" id="ARBA00022679"/>
    </source>
</evidence>
<dbReference type="NCBIfam" id="TIGR00016">
    <property type="entry name" value="ackA"/>
    <property type="match status" value="1"/>
</dbReference>
<feature type="binding site" evidence="6">
    <location>
        <begin position="352"/>
        <end position="356"/>
    </location>
    <ligand>
        <name>ATP</name>
        <dbReference type="ChEBI" id="CHEBI:30616"/>
    </ligand>
</feature>
<evidence type="ECO:0000256" key="1">
    <source>
        <dbReference type="ARBA" id="ARBA00008748"/>
    </source>
</evidence>
<gene>
    <name evidence="6" type="primary">ackA</name>
    <name evidence="8" type="ORF">FD31_GL001797</name>
</gene>
<protein>
    <recommendedName>
        <fullName evidence="6">Acetate kinase</fullName>
        <ecNumber evidence="6">2.7.2.1</ecNumber>
    </recommendedName>
    <alternativeName>
        <fullName evidence="6">Acetokinase</fullName>
    </alternativeName>
</protein>
<dbReference type="AlphaFoldDB" id="A0A0R1W9H3"/>
<keyword evidence="5 6" id="KW-0067">ATP-binding</keyword>
<evidence type="ECO:0000256" key="5">
    <source>
        <dbReference type="ARBA" id="ARBA00022840"/>
    </source>
</evidence>
<organism evidence="8 9">
    <name type="scientific">Companilactobacillus nantensis DSM 16982</name>
    <dbReference type="NCBI Taxonomy" id="1423774"/>
    <lineage>
        <taxon>Bacteria</taxon>
        <taxon>Bacillati</taxon>
        <taxon>Bacillota</taxon>
        <taxon>Bacilli</taxon>
        <taxon>Lactobacillales</taxon>
        <taxon>Lactobacillaceae</taxon>
        <taxon>Companilactobacillus</taxon>
    </lineage>
</organism>
<dbReference type="PRINTS" id="PR00471">
    <property type="entry name" value="ACETATEKNASE"/>
</dbReference>
<dbReference type="PROSITE" id="PS01075">
    <property type="entry name" value="ACETATE_KINASE_1"/>
    <property type="match status" value="1"/>
</dbReference>
<feature type="active site" description="Proton donor/acceptor" evidence="6">
    <location>
        <position position="169"/>
    </location>
</feature>
<dbReference type="GO" id="GO:0006085">
    <property type="term" value="P:acetyl-CoA biosynthetic process"/>
    <property type="evidence" value="ECO:0007669"/>
    <property type="project" value="UniProtKB-UniRule"/>
</dbReference>
<dbReference type="GO" id="GO:0000287">
    <property type="term" value="F:magnesium ion binding"/>
    <property type="evidence" value="ECO:0007669"/>
    <property type="project" value="UniProtKB-UniRule"/>
</dbReference>
<evidence type="ECO:0000313" key="9">
    <source>
        <dbReference type="Proteomes" id="UP000051302"/>
    </source>
</evidence>
<keyword evidence="6" id="KW-0963">Cytoplasm</keyword>
<dbReference type="HAMAP" id="MF_00020">
    <property type="entry name" value="Acetate_kinase"/>
    <property type="match status" value="1"/>
</dbReference>
<keyword evidence="2 6" id="KW-0808">Transferase</keyword>
<dbReference type="PROSITE" id="PS01076">
    <property type="entry name" value="ACETATE_KINASE_2"/>
    <property type="match status" value="1"/>
</dbReference>
<evidence type="ECO:0000313" key="8">
    <source>
        <dbReference type="EMBL" id="KRM14529.1"/>
    </source>
</evidence>
<feature type="binding site" evidence="6">
    <location>
        <position position="37"/>
    </location>
    <ligand>
        <name>ATP</name>
        <dbReference type="ChEBI" id="CHEBI:30616"/>
    </ligand>
</feature>
<keyword evidence="4 6" id="KW-0418">Kinase</keyword>
<evidence type="ECO:0000256" key="4">
    <source>
        <dbReference type="ARBA" id="ARBA00022777"/>
    </source>
</evidence>
<name>A0A0R1W9H3_9LACO</name>